<accession>A0AA35W5J2</accession>
<protein>
    <submittedName>
        <fullName evidence="3">3'-5' exonuclease DinG</fullName>
    </submittedName>
</protein>
<dbReference type="SUPFAM" id="SSF53098">
    <property type="entry name" value="Ribonuclease H-like"/>
    <property type="match status" value="1"/>
</dbReference>
<reference evidence="3" key="1">
    <citation type="submission" date="2023-03" db="EMBL/GenBank/DDBJ databases">
        <authorList>
            <person name="Steffen K."/>
            <person name="Cardenas P."/>
        </authorList>
    </citation>
    <scope>NUCLEOTIDE SEQUENCE</scope>
</reference>
<evidence type="ECO:0000313" key="3">
    <source>
        <dbReference type="EMBL" id="CAI8004305.1"/>
    </source>
</evidence>
<dbReference type="InterPro" id="IPR036397">
    <property type="entry name" value="RNaseH_sf"/>
</dbReference>
<keyword evidence="3" id="KW-0378">Hydrolase</keyword>
<keyword evidence="3" id="KW-0540">Nuclease</keyword>
<feature type="region of interest" description="Disordered" evidence="1">
    <location>
        <begin position="185"/>
        <end position="214"/>
    </location>
</feature>
<evidence type="ECO:0000259" key="2">
    <source>
        <dbReference type="SMART" id="SM00479"/>
    </source>
</evidence>
<dbReference type="AlphaFoldDB" id="A0AA35W5J2"/>
<dbReference type="EMBL" id="CASHTH010000556">
    <property type="protein sequence ID" value="CAI8004305.1"/>
    <property type="molecule type" value="Genomic_DNA"/>
</dbReference>
<proteinExistence type="predicted"/>
<keyword evidence="4" id="KW-1185">Reference proteome</keyword>
<dbReference type="InterPro" id="IPR013520">
    <property type="entry name" value="Ribonucl_H"/>
</dbReference>
<dbReference type="InterPro" id="IPR012337">
    <property type="entry name" value="RNaseH-like_sf"/>
</dbReference>
<name>A0AA35W5J2_GEOBA</name>
<dbReference type="PANTHER" id="PTHR30231:SF42">
    <property type="entry name" value="EXONUCLEASE"/>
    <property type="match status" value="1"/>
</dbReference>
<dbReference type="Gene3D" id="3.30.420.10">
    <property type="entry name" value="Ribonuclease H-like superfamily/Ribonuclease H"/>
    <property type="match status" value="1"/>
</dbReference>
<organism evidence="3 4">
    <name type="scientific">Geodia barretti</name>
    <name type="common">Barrett's horny sponge</name>
    <dbReference type="NCBI Taxonomy" id="519541"/>
    <lineage>
        <taxon>Eukaryota</taxon>
        <taxon>Metazoa</taxon>
        <taxon>Porifera</taxon>
        <taxon>Demospongiae</taxon>
        <taxon>Heteroscleromorpha</taxon>
        <taxon>Tetractinellida</taxon>
        <taxon>Astrophorina</taxon>
        <taxon>Geodiidae</taxon>
        <taxon>Geodia</taxon>
    </lineage>
</organism>
<dbReference type="Pfam" id="PF00929">
    <property type="entry name" value="RNase_T"/>
    <property type="match status" value="1"/>
</dbReference>
<dbReference type="GO" id="GO:0005829">
    <property type="term" value="C:cytosol"/>
    <property type="evidence" value="ECO:0007669"/>
    <property type="project" value="TreeGrafter"/>
</dbReference>
<dbReference type="Proteomes" id="UP001174909">
    <property type="component" value="Unassembled WGS sequence"/>
</dbReference>
<evidence type="ECO:0000313" key="4">
    <source>
        <dbReference type="Proteomes" id="UP001174909"/>
    </source>
</evidence>
<comment type="caution">
    <text evidence="3">The sequence shown here is derived from an EMBL/GenBank/DDBJ whole genome shotgun (WGS) entry which is preliminary data.</text>
</comment>
<dbReference type="GO" id="GO:0003676">
    <property type="term" value="F:nucleic acid binding"/>
    <property type="evidence" value="ECO:0007669"/>
    <property type="project" value="InterPro"/>
</dbReference>
<gene>
    <name evidence="3" type="ORF">GBAR_LOCUS3875</name>
</gene>
<evidence type="ECO:0000256" key="1">
    <source>
        <dbReference type="SAM" id="MobiDB-lite"/>
    </source>
</evidence>
<sequence>MATKFISIDLETANPNPWSICQVGIAEFSDGAMVSEWMSYVHPAERFNRDNVAIHGITEAAVRGWPRLTEVSDRLAETLNGKIVVSHSQFDRVALEQAFDRHGIRRLNCSWLDSTMVARRAWEGLSKRGFGLENLCRLLGYRYQRHDALGDAKAAGVVVLAAIEQTGIGLLQWLEQVELPIGDGPRKPIRTLSQMPPGTDDSASEVVNRPSNQVLSPEMLRLLSGQGAGDSGQN</sequence>
<dbReference type="GO" id="GO:0008408">
    <property type="term" value="F:3'-5' exonuclease activity"/>
    <property type="evidence" value="ECO:0007669"/>
    <property type="project" value="TreeGrafter"/>
</dbReference>
<dbReference type="PANTHER" id="PTHR30231">
    <property type="entry name" value="DNA POLYMERASE III SUBUNIT EPSILON"/>
    <property type="match status" value="1"/>
</dbReference>
<dbReference type="SMART" id="SM00479">
    <property type="entry name" value="EXOIII"/>
    <property type="match status" value="1"/>
</dbReference>
<keyword evidence="3" id="KW-0269">Exonuclease</keyword>
<feature type="domain" description="Exonuclease" evidence="2">
    <location>
        <begin position="4"/>
        <end position="168"/>
    </location>
</feature>